<keyword evidence="1" id="KW-0472">Membrane</keyword>
<dbReference type="InterPro" id="IPR003848">
    <property type="entry name" value="DUF218"/>
</dbReference>
<dbReference type="GO" id="GO:0000270">
    <property type="term" value="P:peptidoglycan metabolic process"/>
    <property type="evidence" value="ECO:0007669"/>
    <property type="project" value="TreeGrafter"/>
</dbReference>
<protein>
    <submittedName>
        <fullName evidence="3">YdcF family protein</fullName>
    </submittedName>
</protein>
<dbReference type="PANTHER" id="PTHR30336:SF4">
    <property type="entry name" value="ENVELOPE BIOGENESIS FACTOR ELYC"/>
    <property type="match status" value="1"/>
</dbReference>
<proteinExistence type="predicted"/>
<keyword evidence="1" id="KW-1133">Transmembrane helix</keyword>
<accession>A0A9D1CLF7</accession>
<feature type="domain" description="DUF218" evidence="2">
    <location>
        <begin position="95"/>
        <end position="236"/>
    </location>
</feature>
<evidence type="ECO:0000259" key="2">
    <source>
        <dbReference type="Pfam" id="PF02698"/>
    </source>
</evidence>
<reference evidence="3" key="1">
    <citation type="submission" date="2020-10" db="EMBL/GenBank/DDBJ databases">
        <authorList>
            <person name="Gilroy R."/>
        </authorList>
    </citation>
    <scope>NUCLEOTIDE SEQUENCE</scope>
    <source>
        <strain evidence="3">13361</strain>
    </source>
</reference>
<dbReference type="GO" id="GO:0043164">
    <property type="term" value="P:Gram-negative-bacterium-type cell wall biogenesis"/>
    <property type="evidence" value="ECO:0007669"/>
    <property type="project" value="TreeGrafter"/>
</dbReference>
<dbReference type="Gene3D" id="3.40.50.620">
    <property type="entry name" value="HUPs"/>
    <property type="match status" value="1"/>
</dbReference>
<dbReference type="EMBL" id="DVFK01000009">
    <property type="protein sequence ID" value="HIQ66963.1"/>
    <property type="molecule type" value="Genomic_DNA"/>
</dbReference>
<dbReference type="InterPro" id="IPR014729">
    <property type="entry name" value="Rossmann-like_a/b/a_fold"/>
</dbReference>
<keyword evidence="1" id="KW-0812">Transmembrane</keyword>
<evidence type="ECO:0000313" key="3">
    <source>
        <dbReference type="EMBL" id="HIQ66963.1"/>
    </source>
</evidence>
<name>A0A9D1CLF7_9FIRM</name>
<dbReference type="PROSITE" id="PS51257">
    <property type="entry name" value="PROKAR_LIPOPROTEIN"/>
    <property type="match status" value="1"/>
</dbReference>
<dbReference type="Pfam" id="PF02698">
    <property type="entry name" value="DUF218"/>
    <property type="match status" value="1"/>
</dbReference>
<dbReference type="InterPro" id="IPR051599">
    <property type="entry name" value="Cell_Envelope_Assoc"/>
</dbReference>
<dbReference type="PANTHER" id="PTHR30336">
    <property type="entry name" value="INNER MEMBRANE PROTEIN, PROBABLE PERMEASE"/>
    <property type="match status" value="1"/>
</dbReference>
<dbReference type="GO" id="GO:0005886">
    <property type="term" value="C:plasma membrane"/>
    <property type="evidence" value="ECO:0007669"/>
    <property type="project" value="TreeGrafter"/>
</dbReference>
<gene>
    <name evidence="3" type="ORF">IAB74_00430</name>
</gene>
<dbReference type="CDD" id="cd06259">
    <property type="entry name" value="YdcF-like"/>
    <property type="match status" value="1"/>
</dbReference>
<organism evidence="3 4">
    <name type="scientific">Candidatus Faecousia excrementigallinarum</name>
    <dbReference type="NCBI Taxonomy" id="2840806"/>
    <lineage>
        <taxon>Bacteria</taxon>
        <taxon>Bacillati</taxon>
        <taxon>Bacillota</taxon>
        <taxon>Clostridia</taxon>
        <taxon>Eubacteriales</taxon>
        <taxon>Oscillospiraceae</taxon>
        <taxon>Faecousia</taxon>
    </lineage>
</organism>
<sequence length="245" mass="26947">MRKIALGYGIALGLLVWGLLVYLFVGGCAFLGLLLMGTGCAVALYQWLHDRKDRKPWRILRLCFLAAVALLLVLALITGVFVYRASLGSPEISCDAILVLGAGVNGEEPSLSLWERIQAARDYLEAHPDCVAVLSGGQGDGEAITEAECMFRELVKLGIDPQRLILETQAESTRENLAYSLPLLEGYETIGLVSSDYHLCRAELMAKDLGLSPVGIPARTTYPHLYVNYFLREIVGIWYYMLFGG</sequence>
<feature type="transmembrane region" description="Helical" evidence="1">
    <location>
        <begin position="30"/>
        <end position="48"/>
    </location>
</feature>
<feature type="transmembrane region" description="Helical" evidence="1">
    <location>
        <begin position="5"/>
        <end position="24"/>
    </location>
</feature>
<reference evidence="3" key="2">
    <citation type="journal article" date="2021" name="PeerJ">
        <title>Extensive microbial diversity within the chicken gut microbiome revealed by metagenomics and culture.</title>
        <authorList>
            <person name="Gilroy R."/>
            <person name="Ravi A."/>
            <person name="Getino M."/>
            <person name="Pursley I."/>
            <person name="Horton D.L."/>
            <person name="Alikhan N.F."/>
            <person name="Baker D."/>
            <person name="Gharbi K."/>
            <person name="Hall N."/>
            <person name="Watson M."/>
            <person name="Adriaenssens E.M."/>
            <person name="Foster-Nyarko E."/>
            <person name="Jarju S."/>
            <person name="Secka A."/>
            <person name="Antonio M."/>
            <person name="Oren A."/>
            <person name="Chaudhuri R.R."/>
            <person name="La Ragione R."/>
            <person name="Hildebrand F."/>
            <person name="Pallen M.J."/>
        </authorList>
    </citation>
    <scope>NUCLEOTIDE SEQUENCE</scope>
    <source>
        <strain evidence="3">13361</strain>
    </source>
</reference>
<dbReference type="Proteomes" id="UP000886796">
    <property type="component" value="Unassembled WGS sequence"/>
</dbReference>
<dbReference type="AlphaFoldDB" id="A0A9D1CLF7"/>
<comment type="caution">
    <text evidence="3">The sequence shown here is derived from an EMBL/GenBank/DDBJ whole genome shotgun (WGS) entry which is preliminary data.</text>
</comment>
<evidence type="ECO:0000256" key="1">
    <source>
        <dbReference type="SAM" id="Phobius"/>
    </source>
</evidence>
<feature type="transmembrane region" description="Helical" evidence="1">
    <location>
        <begin position="60"/>
        <end position="83"/>
    </location>
</feature>
<evidence type="ECO:0000313" key="4">
    <source>
        <dbReference type="Proteomes" id="UP000886796"/>
    </source>
</evidence>